<proteinExistence type="predicted"/>
<accession>A0A2W5TZM3</accession>
<evidence type="ECO:0000313" key="1">
    <source>
        <dbReference type="EMBL" id="PZR16755.1"/>
    </source>
</evidence>
<gene>
    <name evidence="1" type="ORF">DI536_06270</name>
</gene>
<comment type="caution">
    <text evidence="1">The sequence shown here is derived from an EMBL/GenBank/DDBJ whole genome shotgun (WGS) entry which is preliminary data.</text>
</comment>
<dbReference type="AlphaFoldDB" id="A0A2W5TZM3"/>
<reference evidence="1 2" key="1">
    <citation type="submission" date="2017-08" db="EMBL/GenBank/DDBJ databases">
        <title>Infants hospitalized years apart are colonized by the same room-sourced microbial strains.</title>
        <authorList>
            <person name="Brooks B."/>
            <person name="Olm M.R."/>
            <person name="Firek B.A."/>
            <person name="Baker R."/>
            <person name="Thomas B.C."/>
            <person name="Morowitz M.J."/>
            <person name="Banfield J.F."/>
        </authorList>
    </citation>
    <scope>NUCLEOTIDE SEQUENCE [LARGE SCALE GENOMIC DNA]</scope>
    <source>
        <strain evidence="1">S2_003_000_R2_14</strain>
    </source>
</reference>
<name>A0A2W5TZM3_9BACT</name>
<dbReference type="Proteomes" id="UP000249061">
    <property type="component" value="Unassembled WGS sequence"/>
</dbReference>
<dbReference type="EMBL" id="QFQP01000003">
    <property type="protein sequence ID" value="PZR16755.1"/>
    <property type="molecule type" value="Genomic_DNA"/>
</dbReference>
<evidence type="ECO:0000313" key="2">
    <source>
        <dbReference type="Proteomes" id="UP000249061"/>
    </source>
</evidence>
<organism evidence="1 2">
    <name type="scientific">Archangium gephyra</name>
    <dbReference type="NCBI Taxonomy" id="48"/>
    <lineage>
        <taxon>Bacteria</taxon>
        <taxon>Pseudomonadati</taxon>
        <taxon>Myxococcota</taxon>
        <taxon>Myxococcia</taxon>
        <taxon>Myxococcales</taxon>
        <taxon>Cystobacterineae</taxon>
        <taxon>Archangiaceae</taxon>
        <taxon>Archangium</taxon>
    </lineage>
</organism>
<protein>
    <submittedName>
        <fullName evidence="1">Uncharacterized protein</fullName>
    </submittedName>
</protein>
<sequence>MSFAHAAVWSLLTDAPSDSVLEARLARLDDEVLAEVGAAVIDLRTELVDALIVGGLADDASEDVLDDLAGMLLREGERPYAAYLRSERPLPRREAWGGAAQQSMVPLVSRVVHERLGRSLLDLFDARV</sequence>